<dbReference type="SUPFAM" id="SSF48600">
    <property type="entry name" value="Chorismate mutase II"/>
    <property type="match status" value="1"/>
</dbReference>
<sequence>MTIETSSQGVKDPADCANMAEVRAGVDNVDAQLVELLARRFGYMDAAARIKQDRETVRDEVRKAQVIANARKAALDLRIPQDVIAEMWEALVEGSIAYEYGRWDALRG</sequence>
<dbReference type="OrthoDB" id="514491at2"/>
<feature type="binding site" evidence="3">
    <location>
        <position position="23"/>
    </location>
    <ligand>
        <name>substrate</name>
    </ligand>
</feature>
<keyword evidence="6" id="KW-1185">Reference proteome</keyword>
<dbReference type="EMBL" id="QRGP01000001">
    <property type="protein sequence ID" value="RDV07832.1"/>
    <property type="molecule type" value="Genomic_DNA"/>
</dbReference>
<dbReference type="InterPro" id="IPR002701">
    <property type="entry name" value="CM_II_prokaryot"/>
</dbReference>
<name>A0A371BJS5_9SPHN</name>
<dbReference type="SMART" id="SM00830">
    <property type="entry name" value="CM_2"/>
    <property type="match status" value="1"/>
</dbReference>
<feature type="binding site" evidence="3">
    <location>
        <position position="99"/>
    </location>
    <ligand>
        <name>substrate</name>
    </ligand>
</feature>
<dbReference type="InterPro" id="IPR036979">
    <property type="entry name" value="CM_dom_sf"/>
</dbReference>
<dbReference type="GO" id="GO:0009697">
    <property type="term" value="P:salicylic acid biosynthetic process"/>
    <property type="evidence" value="ECO:0007669"/>
    <property type="project" value="InterPro"/>
</dbReference>
<comment type="caution">
    <text evidence="5">The sequence shown here is derived from an EMBL/GenBank/DDBJ whole genome shotgun (WGS) entry which is preliminary data.</text>
</comment>
<feature type="binding site" evidence="3">
    <location>
        <position position="51"/>
    </location>
    <ligand>
        <name>substrate</name>
    </ligand>
</feature>
<proteinExistence type="predicted"/>
<evidence type="ECO:0000313" key="6">
    <source>
        <dbReference type="Proteomes" id="UP000263833"/>
    </source>
</evidence>
<organism evidence="5 6">
    <name type="scientific">Sphingorhabdus pulchriflava</name>
    <dbReference type="NCBI Taxonomy" id="2292257"/>
    <lineage>
        <taxon>Bacteria</taxon>
        <taxon>Pseudomonadati</taxon>
        <taxon>Pseudomonadota</taxon>
        <taxon>Alphaproteobacteria</taxon>
        <taxon>Sphingomonadales</taxon>
        <taxon>Sphingomonadaceae</taxon>
        <taxon>Sphingorhabdus</taxon>
    </lineage>
</organism>
<feature type="domain" description="Chorismate mutase" evidence="4">
    <location>
        <begin position="13"/>
        <end position="103"/>
    </location>
</feature>
<dbReference type="PANTHER" id="PTHR38041">
    <property type="entry name" value="CHORISMATE MUTASE"/>
    <property type="match status" value="1"/>
</dbReference>
<keyword evidence="2" id="KW-0413">Isomerase</keyword>
<dbReference type="RefSeq" id="WP_115549390.1">
    <property type="nucleotide sequence ID" value="NZ_QRGP01000001.1"/>
</dbReference>
<dbReference type="GO" id="GO:0046417">
    <property type="term" value="P:chorismate metabolic process"/>
    <property type="evidence" value="ECO:0007669"/>
    <property type="project" value="InterPro"/>
</dbReference>
<dbReference type="GO" id="GO:0004106">
    <property type="term" value="F:chorismate mutase activity"/>
    <property type="evidence" value="ECO:0007669"/>
    <property type="project" value="UniProtKB-EC"/>
</dbReference>
<dbReference type="EC" id="5.4.99.5" evidence="1"/>
<dbReference type="Pfam" id="PF01817">
    <property type="entry name" value="CM_2"/>
    <property type="match status" value="1"/>
</dbReference>
<dbReference type="InterPro" id="IPR036263">
    <property type="entry name" value="Chorismate_II_sf"/>
</dbReference>
<evidence type="ECO:0000256" key="2">
    <source>
        <dbReference type="ARBA" id="ARBA00023235"/>
    </source>
</evidence>
<evidence type="ECO:0000256" key="1">
    <source>
        <dbReference type="ARBA" id="ARBA00012404"/>
    </source>
</evidence>
<reference evidence="6" key="1">
    <citation type="submission" date="2018-08" db="EMBL/GenBank/DDBJ databases">
        <authorList>
            <person name="Kim S.-J."/>
            <person name="Jung G.-Y."/>
        </authorList>
    </citation>
    <scope>NUCLEOTIDE SEQUENCE [LARGE SCALE GENOMIC DNA]</scope>
    <source>
        <strain evidence="6">GY_G</strain>
    </source>
</reference>
<dbReference type="PROSITE" id="PS51168">
    <property type="entry name" value="CHORISMATE_MUT_2"/>
    <property type="match status" value="1"/>
</dbReference>
<dbReference type="InterPro" id="IPR051331">
    <property type="entry name" value="Chorismate_mutase-related"/>
</dbReference>
<evidence type="ECO:0000313" key="5">
    <source>
        <dbReference type="EMBL" id="RDV07832.1"/>
    </source>
</evidence>
<dbReference type="AlphaFoldDB" id="A0A371BJS5"/>
<evidence type="ECO:0000256" key="3">
    <source>
        <dbReference type="PIRSR" id="PIRSR029775-1"/>
    </source>
</evidence>
<protein>
    <recommendedName>
        <fullName evidence="1">chorismate mutase</fullName>
        <ecNumber evidence="1">5.4.99.5</ecNumber>
    </recommendedName>
</protein>
<feature type="binding site" evidence="3">
    <location>
        <position position="40"/>
    </location>
    <ligand>
        <name>substrate</name>
    </ligand>
</feature>
<dbReference type="PANTHER" id="PTHR38041:SF1">
    <property type="entry name" value="CHORISMATE MUTASE"/>
    <property type="match status" value="1"/>
</dbReference>
<accession>A0A371BJS5</accession>
<evidence type="ECO:0000259" key="4">
    <source>
        <dbReference type="PROSITE" id="PS51168"/>
    </source>
</evidence>
<dbReference type="Proteomes" id="UP000263833">
    <property type="component" value="Unassembled WGS sequence"/>
</dbReference>
<dbReference type="GO" id="GO:0016835">
    <property type="term" value="F:carbon-oxygen lyase activity"/>
    <property type="evidence" value="ECO:0007669"/>
    <property type="project" value="InterPro"/>
</dbReference>
<dbReference type="InterPro" id="IPR008241">
    <property type="entry name" value="Isochorismate_pyruvate-lyase"/>
</dbReference>
<dbReference type="Gene3D" id="1.20.59.10">
    <property type="entry name" value="Chorismate mutase"/>
    <property type="match status" value="1"/>
</dbReference>
<gene>
    <name evidence="5" type="ORF">DXH95_04245</name>
</gene>
<dbReference type="PIRSF" id="PIRSF029775">
    <property type="entry name" value="Isochor_pyr_lyas"/>
    <property type="match status" value="1"/>
</dbReference>